<comment type="caution">
    <text evidence="3">The sequence shown here is derived from an EMBL/GenBank/DDBJ whole genome shotgun (WGS) entry which is preliminary data.</text>
</comment>
<dbReference type="SUPFAM" id="SSF52402">
    <property type="entry name" value="Adenine nucleotide alpha hydrolases-like"/>
    <property type="match status" value="2"/>
</dbReference>
<evidence type="ECO:0000313" key="3">
    <source>
        <dbReference type="EMBL" id="MDT0678086.1"/>
    </source>
</evidence>
<evidence type="ECO:0000313" key="4">
    <source>
        <dbReference type="Proteomes" id="UP001262582"/>
    </source>
</evidence>
<sequence length="285" mass="32253">MKRIKNILVALDLSVMDEKVIKYTSFIAAKLKVENVYFVHNIKKYEISDLFEEHLKDINLDEVIGEELNEKVKVNFKASVNWEVLISEDPYSETLIKYIAEKYQVDLAIVGNKKNERGTGVVSGKLLRLLRCDVLAVPASANEKIDVIWAAIDLSQESRKIFTRTREIQEDNGSILKAVHVYSVPVQFSPYISPEAMEPKVEKHVNEKINKFLNKLEYPHSVEPIIFLGRESGAARKIQTKMLSGGIDLLMVSDKGGNNFSPFAVGTVTEELFNADLDVPLWVVK</sequence>
<dbReference type="Proteomes" id="UP001262582">
    <property type="component" value="Unassembled WGS sequence"/>
</dbReference>
<dbReference type="InterPro" id="IPR006016">
    <property type="entry name" value="UspA"/>
</dbReference>
<reference evidence="3 4" key="1">
    <citation type="submission" date="2023-09" db="EMBL/GenBank/DDBJ databases">
        <authorList>
            <person name="Rey-Velasco X."/>
        </authorList>
    </citation>
    <scope>NUCLEOTIDE SEQUENCE [LARGE SCALE GENOMIC DNA]</scope>
    <source>
        <strain evidence="3 4">F117</strain>
    </source>
</reference>
<dbReference type="EMBL" id="JAVRHK010000015">
    <property type="protein sequence ID" value="MDT0678086.1"/>
    <property type="molecule type" value="Genomic_DNA"/>
</dbReference>
<dbReference type="CDD" id="cd00293">
    <property type="entry name" value="USP-like"/>
    <property type="match status" value="2"/>
</dbReference>
<comment type="similarity">
    <text evidence="1">Belongs to the universal stress protein A family.</text>
</comment>
<dbReference type="PANTHER" id="PTHR46268">
    <property type="entry name" value="STRESS RESPONSE PROTEIN NHAX"/>
    <property type="match status" value="1"/>
</dbReference>
<accession>A0ABU3D971</accession>
<feature type="domain" description="UspA" evidence="2">
    <location>
        <begin position="4"/>
        <end position="138"/>
    </location>
</feature>
<evidence type="ECO:0000259" key="2">
    <source>
        <dbReference type="Pfam" id="PF00582"/>
    </source>
</evidence>
<keyword evidence="4" id="KW-1185">Reference proteome</keyword>
<name>A0ABU3D971_9FLAO</name>
<organism evidence="3 4">
    <name type="scientific">Autumnicola musiva</name>
    <dbReference type="NCBI Taxonomy" id="3075589"/>
    <lineage>
        <taxon>Bacteria</taxon>
        <taxon>Pseudomonadati</taxon>
        <taxon>Bacteroidota</taxon>
        <taxon>Flavobacteriia</taxon>
        <taxon>Flavobacteriales</taxon>
        <taxon>Flavobacteriaceae</taxon>
        <taxon>Autumnicola</taxon>
    </lineage>
</organism>
<feature type="domain" description="UspA" evidence="2">
    <location>
        <begin position="147"/>
        <end position="285"/>
    </location>
</feature>
<gene>
    <name evidence="3" type="ORF">RM539_16005</name>
</gene>
<dbReference type="InterPro" id="IPR014729">
    <property type="entry name" value="Rossmann-like_a/b/a_fold"/>
</dbReference>
<dbReference type="RefSeq" id="WP_311504422.1">
    <property type="nucleotide sequence ID" value="NZ_JAVRHK010000015.1"/>
</dbReference>
<dbReference type="PANTHER" id="PTHR46268:SF6">
    <property type="entry name" value="UNIVERSAL STRESS PROTEIN UP12"/>
    <property type="match status" value="1"/>
</dbReference>
<dbReference type="Gene3D" id="3.40.50.620">
    <property type="entry name" value="HUPs"/>
    <property type="match status" value="2"/>
</dbReference>
<proteinExistence type="inferred from homology"/>
<dbReference type="Pfam" id="PF00582">
    <property type="entry name" value="Usp"/>
    <property type="match status" value="2"/>
</dbReference>
<evidence type="ECO:0000256" key="1">
    <source>
        <dbReference type="ARBA" id="ARBA00008791"/>
    </source>
</evidence>
<protein>
    <submittedName>
        <fullName evidence="3">Universal stress protein</fullName>
    </submittedName>
</protein>